<evidence type="ECO:0000313" key="3">
    <source>
        <dbReference type="Proteomes" id="UP001066276"/>
    </source>
</evidence>
<organism evidence="2 3">
    <name type="scientific">Pleurodeles waltl</name>
    <name type="common">Iberian ribbed newt</name>
    <dbReference type="NCBI Taxonomy" id="8319"/>
    <lineage>
        <taxon>Eukaryota</taxon>
        <taxon>Metazoa</taxon>
        <taxon>Chordata</taxon>
        <taxon>Craniata</taxon>
        <taxon>Vertebrata</taxon>
        <taxon>Euteleostomi</taxon>
        <taxon>Amphibia</taxon>
        <taxon>Batrachia</taxon>
        <taxon>Caudata</taxon>
        <taxon>Salamandroidea</taxon>
        <taxon>Salamandridae</taxon>
        <taxon>Pleurodelinae</taxon>
        <taxon>Pleurodeles</taxon>
    </lineage>
</organism>
<dbReference type="AlphaFoldDB" id="A0AAV7MK66"/>
<sequence length="246" mass="26809">MAPRCWPLTPAGARRISASPRFAAEPGHFPASPPRARVAQPSTGEAPRAPRAAARARARGACSGCLRSARPKHELVMGGCFTKKHPPGFSVPLVIWCRRSKHEPVMEAVSQRNIRLPSRPPCDMAQKAQARAGDLGGGGCFTKKHPPAFSVQLVIWCRRSKHELVMGGCFAKKHPPGFSVPLVIWCRRSKHEPVMEAVSLRNIRLPSRPPCDMVQKVQARAGDGGCFTEEHPSARSMWLEPSLLAG</sequence>
<keyword evidence="3" id="KW-1185">Reference proteome</keyword>
<feature type="region of interest" description="Disordered" evidence="1">
    <location>
        <begin position="17"/>
        <end position="52"/>
    </location>
</feature>
<proteinExistence type="predicted"/>
<dbReference type="EMBL" id="JANPWB010000013">
    <property type="protein sequence ID" value="KAJ1103717.1"/>
    <property type="molecule type" value="Genomic_DNA"/>
</dbReference>
<evidence type="ECO:0000256" key="1">
    <source>
        <dbReference type="SAM" id="MobiDB-lite"/>
    </source>
</evidence>
<comment type="caution">
    <text evidence="2">The sequence shown here is derived from an EMBL/GenBank/DDBJ whole genome shotgun (WGS) entry which is preliminary data.</text>
</comment>
<protein>
    <submittedName>
        <fullName evidence="2">Uncharacterized protein</fullName>
    </submittedName>
</protein>
<dbReference type="Proteomes" id="UP001066276">
    <property type="component" value="Chromosome 9"/>
</dbReference>
<accession>A0AAV7MK66</accession>
<reference evidence="2" key="1">
    <citation type="journal article" date="2022" name="bioRxiv">
        <title>Sequencing and chromosome-scale assembly of the giantPleurodeles waltlgenome.</title>
        <authorList>
            <person name="Brown T."/>
            <person name="Elewa A."/>
            <person name="Iarovenko S."/>
            <person name="Subramanian E."/>
            <person name="Araus A.J."/>
            <person name="Petzold A."/>
            <person name="Susuki M."/>
            <person name="Suzuki K.-i.T."/>
            <person name="Hayashi T."/>
            <person name="Toyoda A."/>
            <person name="Oliveira C."/>
            <person name="Osipova E."/>
            <person name="Leigh N.D."/>
            <person name="Simon A."/>
            <person name="Yun M.H."/>
        </authorList>
    </citation>
    <scope>NUCLEOTIDE SEQUENCE</scope>
    <source>
        <strain evidence="2">20211129_DDA</strain>
        <tissue evidence="2">Liver</tissue>
    </source>
</reference>
<gene>
    <name evidence="2" type="ORF">NDU88_001138</name>
</gene>
<name>A0AAV7MK66_PLEWA</name>
<evidence type="ECO:0000313" key="2">
    <source>
        <dbReference type="EMBL" id="KAJ1103717.1"/>
    </source>
</evidence>